<name>D1P1E8_9GAMM</name>
<organism evidence="1 2">
    <name type="scientific">Providencia rustigianii DSM 4541</name>
    <dbReference type="NCBI Taxonomy" id="500637"/>
    <lineage>
        <taxon>Bacteria</taxon>
        <taxon>Pseudomonadati</taxon>
        <taxon>Pseudomonadota</taxon>
        <taxon>Gammaproteobacteria</taxon>
        <taxon>Enterobacterales</taxon>
        <taxon>Morganellaceae</taxon>
        <taxon>Providencia</taxon>
    </lineage>
</organism>
<dbReference type="Proteomes" id="UP000005512">
    <property type="component" value="Unassembled WGS sequence"/>
</dbReference>
<gene>
    <name evidence="1" type="ORF">PROVRUST_06016</name>
</gene>
<evidence type="ECO:0000313" key="1">
    <source>
        <dbReference type="EMBL" id="EFB72734.1"/>
    </source>
</evidence>
<reference evidence="1" key="1">
    <citation type="submission" date="2009-12" db="EMBL/GenBank/DDBJ databases">
        <authorList>
            <person name="Weinstock G."/>
            <person name="Sodergren E."/>
            <person name="Clifton S."/>
            <person name="Fulton L."/>
            <person name="Fulton B."/>
            <person name="Courtney L."/>
            <person name="Fronick C."/>
            <person name="Harrison M."/>
            <person name="Strong C."/>
            <person name="Farmer C."/>
            <person name="Delahaunty K."/>
            <person name="Markovic C."/>
            <person name="Hall O."/>
            <person name="Minx P."/>
            <person name="Tomlinson C."/>
            <person name="Mitreva M."/>
            <person name="Nelson J."/>
            <person name="Hou S."/>
            <person name="Wollam A."/>
            <person name="Pepin K.H."/>
            <person name="Johnson M."/>
            <person name="Bhonagiri V."/>
            <person name="Nash W.E."/>
            <person name="Warren W."/>
            <person name="Chinwalla A."/>
            <person name="Mardis E.R."/>
            <person name="Wilson R.K."/>
        </authorList>
    </citation>
    <scope>NUCLEOTIDE SEQUENCE [LARGE SCALE GENOMIC DNA]</scope>
    <source>
        <strain evidence="1">DSM 4541</strain>
    </source>
</reference>
<sequence length="44" mass="5270">MKNRQNVDFLFSVRVKSKNSPTKYFYTFHSQFGFAIVRFISDMS</sequence>
<dbReference type="EMBL" id="ABXV02000021">
    <property type="protein sequence ID" value="EFB72734.1"/>
    <property type="molecule type" value="Genomic_DNA"/>
</dbReference>
<comment type="caution">
    <text evidence="1">The sequence shown here is derived from an EMBL/GenBank/DDBJ whole genome shotgun (WGS) entry which is preliminary data.</text>
</comment>
<dbReference type="STRING" id="500637.PROVRUST_06016"/>
<accession>D1P1E8</accession>
<protein>
    <submittedName>
        <fullName evidence="1">Uncharacterized protein</fullName>
    </submittedName>
</protein>
<keyword evidence="2" id="KW-1185">Reference proteome</keyword>
<dbReference type="HOGENOM" id="CLU_3220680_0_0_6"/>
<dbReference type="AlphaFoldDB" id="D1P1E8"/>
<proteinExistence type="predicted"/>
<evidence type="ECO:0000313" key="2">
    <source>
        <dbReference type="Proteomes" id="UP000005512"/>
    </source>
</evidence>